<evidence type="ECO:0000313" key="2">
    <source>
        <dbReference type="EMBL" id="KAK8726786.1"/>
    </source>
</evidence>
<keyword evidence="3" id="KW-1185">Reference proteome</keyword>
<dbReference type="Proteomes" id="UP001445076">
    <property type="component" value="Unassembled WGS sequence"/>
</dbReference>
<evidence type="ECO:0000313" key="3">
    <source>
        <dbReference type="Proteomes" id="UP001445076"/>
    </source>
</evidence>
<name>A0AAW0WI93_CHEQU</name>
<accession>A0AAW0WI93</accession>
<sequence>MDRCSRSKGKAVKPEHLEEEDGHDELLGSRLEIELNRSIEKMREEELTPLAHLRRSISGNNNQDQDGDTSDSHQEVDSLSAIHNFSEELLEDIEMPNISVSHWESSDLISVSSVSPCSPVKNTVHGKSDVPSNLSFVVSEKKLAQVEGASPTQTTEQSISGEIDLYEQLASLSAPLAECVKTLISIDETGTNNGGLKKVLHSCDASAKVSGERKPEQNDVAANMTSSPVSSPDLHLTLGTGLELLDIDNMNDSLLVSSSLNNCSDKGKKSETFTSSLPPTVQQKVAVEDNASFSSGFLSEACDIVAELEKMAKGLSPSSATPDTRLPLHSLDMDTVNDSLLNSFSLARSPGKNDQHVSISSVPTERVHKKDAESKIEKFSDAYVKSNDCTFERLAKILSDMENTDASSVKSGKIRDIKNYLEETYNIYQQQSKGVNLTFDNNNDIHPVLNSTFEKRLESPVSITLEKKHVNTIFDRKDINNTFDKKDVNTTFDRKDVNIFDRKDANTTFDRKDANATFDRKDANTTFDRKDANTTFDRKDANTTFDRKDANTTFDRKDANTTFDRKDANTTFDRKDANTTFDRKDANTTFDRKDVNTTFDKRDANTAFDAKVHCANRTFDTANAEDMKPYKFMDTTFEKNDHPSSEDKEKEKLNVTFERGEYKIASLNETVNLMDAEGDVLQIILDATPLKVSNTAPDAASTPKCASTPTQPSVKRTVRS</sequence>
<feature type="region of interest" description="Disordered" evidence="1">
    <location>
        <begin position="693"/>
        <end position="720"/>
    </location>
</feature>
<feature type="region of interest" description="Disordered" evidence="1">
    <location>
        <begin position="50"/>
        <end position="76"/>
    </location>
</feature>
<dbReference type="EMBL" id="JARKIK010000078">
    <property type="protein sequence ID" value="KAK8726786.1"/>
    <property type="molecule type" value="Genomic_DNA"/>
</dbReference>
<feature type="compositionally biased region" description="Polar residues" evidence="1">
    <location>
        <begin position="704"/>
        <end position="720"/>
    </location>
</feature>
<reference evidence="2 3" key="1">
    <citation type="journal article" date="2024" name="BMC Genomics">
        <title>Genome assembly of redclaw crayfish (Cherax quadricarinatus) provides insights into its immune adaptation and hypoxia tolerance.</title>
        <authorList>
            <person name="Liu Z."/>
            <person name="Zheng J."/>
            <person name="Li H."/>
            <person name="Fang K."/>
            <person name="Wang S."/>
            <person name="He J."/>
            <person name="Zhou D."/>
            <person name="Weng S."/>
            <person name="Chi M."/>
            <person name="Gu Z."/>
            <person name="He J."/>
            <person name="Li F."/>
            <person name="Wang M."/>
        </authorList>
    </citation>
    <scope>NUCLEOTIDE SEQUENCE [LARGE SCALE GENOMIC DNA]</scope>
    <source>
        <strain evidence="2">ZL_2023a</strain>
    </source>
</reference>
<protein>
    <submittedName>
        <fullName evidence="2">Uncharacterized protein</fullName>
    </submittedName>
</protein>
<feature type="region of interest" description="Disordered" evidence="1">
    <location>
        <begin position="1"/>
        <end position="24"/>
    </location>
</feature>
<gene>
    <name evidence="2" type="ORF">OTU49_010054</name>
</gene>
<dbReference type="AlphaFoldDB" id="A0AAW0WI93"/>
<comment type="caution">
    <text evidence="2">The sequence shown here is derived from an EMBL/GenBank/DDBJ whole genome shotgun (WGS) entry which is preliminary data.</text>
</comment>
<organism evidence="2 3">
    <name type="scientific">Cherax quadricarinatus</name>
    <name type="common">Australian red claw crayfish</name>
    <dbReference type="NCBI Taxonomy" id="27406"/>
    <lineage>
        <taxon>Eukaryota</taxon>
        <taxon>Metazoa</taxon>
        <taxon>Ecdysozoa</taxon>
        <taxon>Arthropoda</taxon>
        <taxon>Crustacea</taxon>
        <taxon>Multicrustacea</taxon>
        <taxon>Malacostraca</taxon>
        <taxon>Eumalacostraca</taxon>
        <taxon>Eucarida</taxon>
        <taxon>Decapoda</taxon>
        <taxon>Pleocyemata</taxon>
        <taxon>Astacidea</taxon>
        <taxon>Parastacoidea</taxon>
        <taxon>Parastacidae</taxon>
        <taxon>Cherax</taxon>
    </lineage>
</organism>
<evidence type="ECO:0000256" key="1">
    <source>
        <dbReference type="SAM" id="MobiDB-lite"/>
    </source>
</evidence>
<feature type="compositionally biased region" description="Basic residues" evidence="1">
    <location>
        <begin position="1"/>
        <end position="11"/>
    </location>
</feature>
<proteinExistence type="predicted"/>